<dbReference type="AlphaFoldDB" id="A0A6A6ICI9"/>
<dbReference type="EMBL" id="ML987196">
    <property type="protein sequence ID" value="KAF2248101.1"/>
    <property type="molecule type" value="Genomic_DNA"/>
</dbReference>
<feature type="non-terminal residue" evidence="1">
    <location>
        <position position="1"/>
    </location>
</feature>
<keyword evidence="2" id="KW-1185">Reference proteome</keyword>
<dbReference type="RefSeq" id="XP_033683105.1">
    <property type="nucleotide sequence ID" value="XM_033822678.1"/>
</dbReference>
<evidence type="ECO:0000313" key="2">
    <source>
        <dbReference type="Proteomes" id="UP000800094"/>
    </source>
</evidence>
<gene>
    <name evidence="1" type="ORF">BU26DRAFT_389112</name>
</gene>
<sequence length="261" mass="30593">LPTELLHEILSYVLGQPPNSGFSRADAANSRGLILDDYYSSSHRLEILVTCVQFHDDFSALAFRKTTFVVRDIYSTLGTLLRRVEQHHVRQIRKIARVATSRQLQDMVHWARWPFNIQALDLDELTIVFHRSAHWHYPSDHTAAMVALLRRLRNVRILKFVLNAAHVKGSFRTWYNRLIGLMLKEDHYQRYDAPNAPNVEATWWEWSYSEDEMSFQLVAREPKPIVSEEEYMNFAAPMVRRLMEDMALEEEDPDPRVRNGA</sequence>
<organism evidence="1 2">
    <name type="scientific">Trematosphaeria pertusa</name>
    <dbReference type="NCBI Taxonomy" id="390896"/>
    <lineage>
        <taxon>Eukaryota</taxon>
        <taxon>Fungi</taxon>
        <taxon>Dikarya</taxon>
        <taxon>Ascomycota</taxon>
        <taxon>Pezizomycotina</taxon>
        <taxon>Dothideomycetes</taxon>
        <taxon>Pleosporomycetidae</taxon>
        <taxon>Pleosporales</taxon>
        <taxon>Massarineae</taxon>
        <taxon>Trematosphaeriaceae</taxon>
        <taxon>Trematosphaeria</taxon>
    </lineage>
</organism>
<dbReference type="Proteomes" id="UP000800094">
    <property type="component" value="Unassembled WGS sequence"/>
</dbReference>
<proteinExistence type="predicted"/>
<dbReference type="GeneID" id="54576008"/>
<dbReference type="OrthoDB" id="3786918at2759"/>
<evidence type="ECO:0000313" key="1">
    <source>
        <dbReference type="EMBL" id="KAF2248101.1"/>
    </source>
</evidence>
<protein>
    <recommendedName>
        <fullName evidence="3">F-box domain-containing protein</fullName>
    </recommendedName>
</protein>
<evidence type="ECO:0008006" key="3">
    <source>
        <dbReference type="Google" id="ProtNLM"/>
    </source>
</evidence>
<feature type="non-terminal residue" evidence="1">
    <location>
        <position position="261"/>
    </location>
</feature>
<name>A0A6A6ICI9_9PLEO</name>
<accession>A0A6A6ICI9</accession>
<reference evidence="1" key="1">
    <citation type="journal article" date="2020" name="Stud. Mycol.">
        <title>101 Dothideomycetes genomes: a test case for predicting lifestyles and emergence of pathogens.</title>
        <authorList>
            <person name="Haridas S."/>
            <person name="Albert R."/>
            <person name="Binder M."/>
            <person name="Bloem J."/>
            <person name="Labutti K."/>
            <person name="Salamov A."/>
            <person name="Andreopoulos B."/>
            <person name="Baker S."/>
            <person name="Barry K."/>
            <person name="Bills G."/>
            <person name="Bluhm B."/>
            <person name="Cannon C."/>
            <person name="Castanera R."/>
            <person name="Culley D."/>
            <person name="Daum C."/>
            <person name="Ezra D."/>
            <person name="Gonzalez J."/>
            <person name="Henrissat B."/>
            <person name="Kuo A."/>
            <person name="Liang C."/>
            <person name="Lipzen A."/>
            <person name="Lutzoni F."/>
            <person name="Magnuson J."/>
            <person name="Mondo S."/>
            <person name="Nolan M."/>
            <person name="Ohm R."/>
            <person name="Pangilinan J."/>
            <person name="Park H.-J."/>
            <person name="Ramirez L."/>
            <person name="Alfaro M."/>
            <person name="Sun H."/>
            <person name="Tritt A."/>
            <person name="Yoshinaga Y."/>
            <person name="Zwiers L.-H."/>
            <person name="Turgeon B."/>
            <person name="Goodwin S."/>
            <person name="Spatafora J."/>
            <person name="Crous P."/>
            <person name="Grigoriev I."/>
        </authorList>
    </citation>
    <scope>NUCLEOTIDE SEQUENCE</scope>
    <source>
        <strain evidence="1">CBS 122368</strain>
    </source>
</reference>